<feature type="domain" description="Co-chaperone DjlA N-terminal" evidence="2">
    <location>
        <begin position="22"/>
        <end position="131"/>
    </location>
</feature>
<dbReference type="InterPro" id="IPR029024">
    <property type="entry name" value="TerB-like"/>
</dbReference>
<evidence type="ECO:0000313" key="3">
    <source>
        <dbReference type="EMBL" id="VAW30485.1"/>
    </source>
</evidence>
<evidence type="ECO:0000256" key="1">
    <source>
        <dbReference type="SAM" id="Phobius"/>
    </source>
</evidence>
<dbReference type="SUPFAM" id="SSF158682">
    <property type="entry name" value="TerB-like"/>
    <property type="match status" value="1"/>
</dbReference>
<feature type="transmembrane region" description="Helical" evidence="1">
    <location>
        <begin position="161"/>
        <end position="183"/>
    </location>
</feature>
<keyword evidence="1" id="KW-0472">Membrane</keyword>
<dbReference type="AlphaFoldDB" id="A0A3B0UHH8"/>
<dbReference type="EMBL" id="UOEU01000055">
    <property type="protein sequence ID" value="VAW30485.1"/>
    <property type="molecule type" value="Genomic_DNA"/>
</dbReference>
<protein>
    <recommendedName>
        <fullName evidence="2">Co-chaperone DjlA N-terminal domain-containing protein</fullName>
    </recommendedName>
</protein>
<name>A0A3B0UHH8_9ZZZZ</name>
<evidence type="ECO:0000259" key="2">
    <source>
        <dbReference type="Pfam" id="PF05099"/>
    </source>
</evidence>
<reference evidence="3" key="1">
    <citation type="submission" date="2018-06" db="EMBL/GenBank/DDBJ databases">
        <authorList>
            <person name="Zhirakovskaya E."/>
        </authorList>
    </citation>
    <scope>NUCLEOTIDE SEQUENCE</scope>
</reference>
<dbReference type="Gene3D" id="1.10.3680.10">
    <property type="entry name" value="TerB-like"/>
    <property type="match status" value="1"/>
</dbReference>
<gene>
    <name evidence="3" type="ORF">MNBD_CHLOROFLEXI01-4781</name>
</gene>
<dbReference type="Pfam" id="PF05099">
    <property type="entry name" value="TerB"/>
    <property type="match status" value="1"/>
</dbReference>
<feature type="transmembrane region" description="Helical" evidence="1">
    <location>
        <begin position="189"/>
        <end position="212"/>
    </location>
</feature>
<keyword evidence="1" id="KW-1133">Transmembrane helix</keyword>
<organism evidence="3">
    <name type="scientific">hydrothermal vent metagenome</name>
    <dbReference type="NCBI Taxonomy" id="652676"/>
    <lineage>
        <taxon>unclassified sequences</taxon>
        <taxon>metagenomes</taxon>
        <taxon>ecological metagenomes</taxon>
    </lineage>
</organism>
<sequence length="252" mass="27360">MSEEQKKHPLEGYPENEQIVYLSILSAICYVDKEFSNKEKQQLDVLLKELEILDEGKSKIYSSVFSLQHEDKIANLETIQELGNTELKYTLISDLCLFALADSTFSDEEYQYILGIGEILGITQEQVDAIKSIQEDLAKIKDIPPTSERFKLLIKDSGAKLAAVSVPVGAIAASGTVAGLSAAGMTSGLATLGALVGGGMLAGTVIVVPAIAAASAYGVKKLFDVVWKDKENLDNEKTSQEKGRKWAWTKKA</sequence>
<accession>A0A3B0UHH8</accession>
<keyword evidence="1" id="KW-0812">Transmembrane</keyword>
<proteinExistence type="predicted"/>
<dbReference type="InterPro" id="IPR007791">
    <property type="entry name" value="DjlA_N"/>
</dbReference>
<dbReference type="CDD" id="cd07177">
    <property type="entry name" value="terB_like"/>
    <property type="match status" value="1"/>
</dbReference>